<sequence length="151" mass="16362">MHTRQEEPVRAAEAHAAAQPRTGPTDLNLLAVLRLLRSSGQALLAQAALHGQLARVEWAQEKNRLIQMLLISVLGFACLLCVLLLGNALVLALSWATPYRIPAFLGLLFVQGLGCLLAWRRLQTLAARSSQGFAATRAELAADIALLKSYL</sequence>
<proteinExistence type="predicted"/>
<name>A0AAU7YCH0_9PSED</name>
<dbReference type="RefSeq" id="WP_350448460.1">
    <property type="nucleotide sequence ID" value="NZ_CP158373.1"/>
</dbReference>
<evidence type="ECO:0000256" key="2">
    <source>
        <dbReference type="SAM" id="Phobius"/>
    </source>
</evidence>
<feature type="compositionally biased region" description="Basic and acidic residues" evidence="1">
    <location>
        <begin position="1"/>
        <end position="13"/>
    </location>
</feature>
<feature type="transmembrane region" description="Helical" evidence="2">
    <location>
        <begin position="101"/>
        <end position="119"/>
    </location>
</feature>
<feature type="transmembrane region" description="Helical" evidence="2">
    <location>
        <begin position="69"/>
        <end position="95"/>
    </location>
</feature>
<evidence type="ECO:0000256" key="1">
    <source>
        <dbReference type="SAM" id="MobiDB-lite"/>
    </source>
</evidence>
<evidence type="ECO:0000313" key="3">
    <source>
        <dbReference type="EMBL" id="XBY66724.1"/>
    </source>
</evidence>
<keyword evidence="2" id="KW-1133">Transmembrane helix</keyword>
<dbReference type="EMBL" id="CP158373">
    <property type="protein sequence ID" value="XBY66724.1"/>
    <property type="molecule type" value="Genomic_DNA"/>
</dbReference>
<organism evidence="3">
    <name type="scientific">Pseudomonas solani</name>
    <dbReference type="NCBI Taxonomy" id="2731552"/>
    <lineage>
        <taxon>Bacteria</taxon>
        <taxon>Pseudomonadati</taxon>
        <taxon>Pseudomonadota</taxon>
        <taxon>Gammaproteobacteria</taxon>
        <taxon>Pseudomonadales</taxon>
        <taxon>Pseudomonadaceae</taxon>
        <taxon>Pseudomonas</taxon>
    </lineage>
</organism>
<accession>A0AAU7YCH0</accession>
<keyword evidence="2" id="KW-0812">Transmembrane</keyword>
<dbReference type="InterPro" id="IPR009937">
    <property type="entry name" value="Phage_holin_3_6"/>
</dbReference>
<dbReference type="Pfam" id="PF07332">
    <property type="entry name" value="Phage_holin_3_6"/>
    <property type="match status" value="1"/>
</dbReference>
<keyword evidence="2" id="KW-0472">Membrane</keyword>
<reference evidence="3" key="1">
    <citation type="submission" date="2023-08" db="EMBL/GenBank/DDBJ databases">
        <title>Increased levels of nutrients transform a symbiont into a lethal pathobiont.</title>
        <authorList>
            <person name="Lachnit T."/>
            <person name="Ulrich L."/>
            <person name="Willmer F.M."/>
            <person name="Hasenbein T."/>
            <person name="Steiner L.X."/>
            <person name="Wolters M."/>
            <person name="Herbst E.M."/>
            <person name="Deines P."/>
        </authorList>
    </citation>
    <scope>NUCLEOTIDE SEQUENCE</scope>
    <source>
        <strain evidence="3">T3</strain>
    </source>
</reference>
<protein>
    <submittedName>
        <fullName evidence="3">Phage holin family protein</fullName>
    </submittedName>
</protein>
<gene>
    <name evidence="3" type="ORF">ABS648_13450</name>
</gene>
<feature type="region of interest" description="Disordered" evidence="1">
    <location>
        <begin position="1"/>
        <end position="20"/>
    </location>
</feature>
<dbReference type="AlphaFoldDB" id="A0AAU7YCH0"/>